<accession>A0A3E1Y4X9</accession>
<dbReference type="EMBL" id="QPMM01000012">
    <property type="protein sequence ID" value="RFS19682.1"/>
    <property type="molecule type" value="Genomic_DNA"/>
</dbReference>
<proteinExistence type="predicted"/>
<reference evidence="9 10" key="1">
    <citation type="submission" date="2018-07" db="EMBL/GenBank/DDBJ databases">
        <title>Chitinophaga K2CV101002-2 sp. nov., isolated from a monsoon evergreen broad-leaved forest soil.</title>
        <authorList>
            <person name="Lv Y."/>
        </authorList>
    </citation>
    <scope>NUCLEOTIDE SEQUENCE [LARGE SCALE GENOMIC DNA]</scope>
    <source>
        <strain evidence="9 10">GDMCC 1.1288</strain>
    </source>
</reference>
<evidence type="ECO:0000256" key="5">
    <source>
        <dbReference type="ARBA" id="ARBA00023136"/>
    </source>
</evidence>
<organism evidence="9 10">
    <name type="scientific">Chitinophaga silvatica</name>
    <dbReference type="NCBI Taxonomy" id="2282649"/>
    <lineage>
        <taxon>Bacteria</taxon>
        <taxon>Pseudomonadati</taxon>
        <taxon>Bacteroidota</taxon>
        <taxon>Chitinophagia</taxon>
        <taxon>Chitinophagales</taxon>
        <taxon>Chitinophagaceae</taxon>
        <taxon>Chitinophaga</taxon>
    </lineage>
</organism>
<dbReference type="InterPro" id="IPR003838">
    <property type="entry name" value="ABC3_permease_C"/>
</dbReference>
<keyword evidence="2" id="KW-1003">Cell membrane</keyword>
<name>A0A3E1Y4X9_9BACT</name>
<comment type="caution">
    <text evidence="9">The sequence shown here is derived from an EMBL/GenBank/DDBJ whole genome shotgun (WGS) entry which is preliminary data.</text>
</comment>
<dbReference type="GO" id="GO:0005886">
    <property type="term" value="C:plasma membrane"/>
    <property type="evidence" value="ECO:0007669"/>
    <property type="project" value="UniProtKB-SubCell"/>
</dbReference>
<keyword evidence="10" id="KW-1185">Reference proteome</keyword>
<gene>
    <name evidence="9" type="ORF">DVR12_21495</name>
</gene>
<feature type="domain" description="ABC3 transporter permease C-terminal" evidence="7">
    <location>
        <begin position="707"/>
        <end position="809"/>
    </location>
</feature>
<comment type="subcellular location">
    <subcellularLocation>
        <location evidence="1">Cell membrane</location>
        <topology evidence="1">Multi-pass membrane protein</topology>
    </subcellularLocation>
</comment>
<sequence>MSVYGQVPEKTVNIAANLLSGIIFKDQIPFYTFCLMIQLNWFKTAFRNIRRNISSTIINVGGLTVGFSGAMFLFCLLHYHLSFDDFHPNKDRIYRIVSETNNGTISRYQGVPQPVGKAFKNAYPYAEQVAMRSDNGYSLVTVGEGEDKKLFQISSAYTQPSYFSIFNYPFIKGDASVLGVAGNMVITQKEANRLFPAGDAFGKSVLVNGRLLTIAGILKDLPPNTVNQRQLFISYEDYKIVQPWMASDSSWIAISGGVQCFVLLNKGVNASAVDNALPQFLKQYHPDKNTSLKLSLQPLKDIHFNLNYDGDIEKKQLWGLAVIGIFLLLTASINFINLSTAQIFFRTKETGVRKALGSSNIQIRVQFFIEALLLSLFSLVLSLILVILLFPSFNDFCKTSVSPEALYQYPFVLFVLGMVLIISLLVGYFPGRMLVKLKPVEIMRGYFQQKTSGFSLRKILIVSQFAIVLFMVSCTAIISNQLKSAIQGNLGFKQSGIVLLDIPGERDKSNTITALRNRLSGLSGVKSVSACYASPMSVNNNTSDVVYDNRPPEASFEANIKAVDTGYLSTFDLKLIAGRNLYAGDSINSIIVNEAFLKKVNVTSPEQILGKTIKLNSKPTPIVGVVKDFHVGTFHSEIVPSYLYSKMNYYYSCAVSIDPAQLTKVLPLIEATWKEVYPEKIYSYSFLDEDIKQLYETDITLLKFNQVFTFLVILLGCIGVFGLVSFMAIRKKKEIGIRKVLGAGVDNIVWIFVKEFVRLLLIASAIAIPLSWYFMDKWLTDFAYRLHIGPYNFFWPVLLTFALVIITISVKSINAALANPVKNLRNE</sequence>
<feature type="transmembrane region" description="Helical" evidence="6">
    <location>
        <begin position="459"/>
        <end position="478"/>
    </location>
</feature>
<evidence type="ECO:0000256" key="6">
    <source>
        <dbReference type="SAM" id="Phobius"/>
    </source>
</evidence>
<feature type="domain" description="MacB-like periplasmic core" evidence="8">
    <location>
        <begin position="466"/>
        <end position="634"/>
    </location>
</feature>
<evidence type="ECO:0000256" key="2">
    <source>
        <dbReference type="ARBA" id="ARBA00022475"/>
    </source>
</evidence>
<evidence type="ECO:0000313" key="9">
    <source>
        <dbReference type="EMBL" id="RFS19682.1"/>
    </source>
</evidence>
<feature type="transmembrane region" description="Helical" evidence="6">
    <location>
        <begin position="317"/>
        <end position="345"/>
    </location>
</feature>
<dbReference type="InterPro" id="IPR025857">
    <property type="entry name" value="MacB_PCD"/>
</dbReference>
<evidence type="ECO:0000313" key="10">
    <source>
        <dbReference type="Proteomes" id="UP000260644"/>
    </source>
</evidence>
<feature type="transmembrane region" description="Helical" evidence="6">
    <location>
        <begin position="794"/>
        <end position="817"/>
    </location>
</feature>
<evidence type="ECO:0000256" key="3">
    <source>
        <dbReference type="ARBA" id="ARBA00022692"/>
    </source>
</evidence>
<keyword evidence="5 6" id="KW-0472">Membrane</keyword>
<feature type="transmembrane region" description="Helical" evidence="6">
    <location>
        <begin position="707"/>
        <end position="729"/>
    </location>
</feature>
<keyword evidence="4 6" id="KW-1133">Transmembrane helix</keyword>
<dbReference type="Proteomes" id="UP000260644">
    <property type="component" value="Unassembled WGS sequence"/>
</dbReference>
<evidence type="ECO:0008006" key="11">
    <source>
        <dbReference type="Google" id="ProtNLM"/>
    </source>
</evidence>
<evidence type="ECO:0000256" key="1">
    <source>
        <dbReference type="ARBA" id="ARBA00004651"/>
    </source>
</evidence>
<feature type="transmembrane region" description="Helical" evidence="6">
    <location>
        <begin position="365"/>
        <end position="389"/>
    </location>
</feature>
<protein>
    <recommendedName>
        <fullName evidence="11">ABC transporter permease</fullName>
    </recommendedName>
</protein>
<dbReference type="GO" id="GO:0022857">
    <property type="term" value="F:transmembrane transporter activity"/>
    <property type="evidence" value="ECO:0007669"/>
    <property type="project" value="TreeGrafter"/>
</dbReference>
<feature type="domain" description="MacB-like periplasmic core" evidence="8">
    <location>
        <begin position="56"/>
        <end position="278"/>
    </location>
</feature>
<feature type="domain" description="ABC3 transporter permease C-terminal" evidence="7">
    <location>
        <begin position="322"/>
        <end position="439"/>
    </location>
</feature>
<keyword evidence="3 6" id="KW-0812">Transmembrane</keyword>
<dbReference type="PANTHER" id="PTHR30572">
    <property type="entry name" value="MEMBRANE COMPONENT OF TRANSPORTER-RELATED"/>
    <property type="match status" value="1"/>
</dbReference>
<dbReference type="Pfam" id="PF12704">
    <property type="entry name" value="MacB_PCD"/>
    <property type="match status" value="2"/>
</dbReference>
<evidence type="ECO:0000256" key="4">
    <source>
        <dbReference type="ARBA" id="ARBA00022989"/>
    </source>
</evidence>
<evidence type="ECO:0000259" key="7">
    <source>
        <dbReference type="Pfam" id="PF02687"/>
    </source>
</evidence>
<dbReference type="Pfam" id="PF02687">
    <property type="entry name" value="FtsX"/>
    <property type="match status" value="2"/>
</dbReference>
<dbReference type="InterPro" id="IPR050250">
    <property type="entry name" value="Macrolide_Exporter_MacB"/>
</dbReference>
<dbReference type="PANTHER" id="PTHR30572:SF18">
    <property type="entry name" value="ABC-TYPE MACROLIDE FAMILY EXPORT SYSTEM PERMEASE COMPONENT 2"/>
    <property type="match status" value="1"/>
</dbReference>
<feature type="transmembrane region" description="Helical" evidence="6">
    <location>
        <begin position="756"/>
        <end position="774"/>
    </location>
</feature>
<evidence type="ECO:0000259" key="8">
    <source>
        <dbReference type="Pfam" id="PF12704"/>
    </source>
</evidence>
<feature type="transmembrane region" description="Helical" evidence="6">
    <location>
        <begin position="58"/>
        <end position="81"/>
    </location>
</feature>
<feature type="transmembrane region" description="Helical" evidence="6">
    <location>
        <begin position="409"/>
        <end position="429"/>
    </location>
</feature>
<dbReference type="AlphaFoldDB" id="A0A3E1Y4X9"/>